<dbReference type="GO" id="GO:0016853">
    <property type="term" value="F:isomerase activity"/>
    <property type="evidence" value="ECO:0007669"/>
    <property type="project" value="UniProtKB-KW"/>
</dbReference>
<keyword evidence="2" id="KW-0413">Isomerase</keyword>
<dbReference type="PANTHER" id="PTHR12110">
    <property type="entry name" value="HYDROXYPYRUVATE ISOMERASE"/>
    <property type="match status" value="1"/>
</dbReference>
<proteinExistence type="predicted"/>
<accession>A0ABV4U074</accession>
<dbReference type="Proteomes" id="UP001575105">
    <property type="component" value="Unassembled WGS sequence"/>
</dbReference>
<reference evidence="2 3" key="1">
    <citation type="submission" date="2024-08" db="EMBL/GenBank/DDBJ databases">
        <title>Whole-genome sequencing of halo(alkali)philic microorganisms from hypersaline lakes.</title>
        <authorList>
            <person name="Sorokin D.Y."/>
            <person name="Merkel A.Y."/>
            <person name="Messina E."/>
            <person name="Yakimov M."/>
        </authorList>
    </citation>
    <scope>NUCLEOTIDE SEQUENCE [LARGE SCALE GENOMIC DNA]</scope>
    <source>
        <strain evidence="2 3">AB-hyl4</strain>
    </source>
</reference>
<protein>
    <submittedName>
        <fullName evidence="2">Sugar phosphate isomerase/epimerase family protein</fullName>
    </submittedName>
</protein>
<dbReference type="InterPro" id="IPR013022">
    <property type="entry name" value="Xyl_isomerase-like_TIM-brl"/>
</dbReference>
<organism evidence="2 3">
    <name type="scientific">Natronomicrosphaera hydrolytica</name>
    <dbReference type="NCBI Taxonomy" id="3242702"/>
    <lineage>
        <taxon>Bacteria</taxon>
        <taxon>Pseudomonadati</taxon>
        <taxon>Planctomycetota</taxon>
        <taxon>Phycisphaerae</taxon>
        <taxon>Phycisphaerales</taxon>
        <taxon>Phycisphaeraceae</taxon>
        <taxon>Natronomicrosphaera</taxon>
    </lineage>
</organism>
<evidence type="ECO:0000313" key="2">
    <source>
        <dbReference type="EMBL" id="MFA9476767.1"/>
    </source>
</evidence>
<dbReference type="PANTHER" id="PTHR12110:SF41">
    <property type="entry name" value="INOSOSE DEHYDRATASE"/>
    <property type="match status" value="1"/>
</dbReference>
<dbReference type="Pfam" id="PF01261">
    <property type="entry name" value="AP_endonuc_2"/>
    <property type="match status" value="1"/>
</dbReference>
<keyword evidence="3" id="KW-1185">Reference proteome</keyword>
<feature type="domain" description="Xylose isomerase-like TIM barrel" evidence="1">
    <location>
        <begin position="28"/>
        <end position="260"/>
    </location>
</feature>
<evidence type="ECO:0000259" key="1">
    <source>
        <dbReference type="Pfam" id="PF01261"/>
    </source>
</evidence>
<dbReference type="EMBL" id="JBGUBD010000001">
    <property type="protein sequence ID" value="MFA9476767.1"/>
    <property type="molecule type" value="Genomic_DNA"/>
</dbReference>
<dbReference type="SUPFAM" id="SSF51658">
    <property type="entry name" value="Xylose isomerase-like"/>
    <property type="match status" value="1"/>
</dbReference>
<evidence type="ECO:0000313" key="3">
    <source>
        <dbReference type="Proteomes" id="UP001575105"/>
    </source>
</evidence>
<dbReference type="InterPro" id="IPR050312">
    <property type="entry name" value="IolE/XylAMocC-like"/>
</dbReference>
<dbReference type="RefSeq" id="WP_425343694.1">
    <property type="nucleotide sequence ID" value="NZ_JBGUBD010000001.1"/>
</dbReference>
<dbReference type="Gene3D" id="3.20.20.150">
    <property type="entry name" value="Divalent-metal-dependent TIM barrel enzymes"/>
    <property type="match status" value="1"/>
</dbReference>
<gene>
    <name evidence="2" type="ORF">ACERK3_00535</name>
</gene>
<dbReference type="InterPro" id="IPR036237">
    <property type="entry name" value="Xyl_isomerase-like_sf"/>
</dbReference>
<comment type="caution">
    <text evidence="2">The sequence shown here is derived from an EMBL/GenBank/DDBJ whole genome shotgun (WGS) entry which is preliminary data.</text>
</comment>
<sequence length="264" mass="29243">MAKTQIGAQMYTLREHCQTPADIAKTCKKLADMGFGAIQASAAGFNTIEASELKKILDDTGLVCAATHRSLDSLKNETDAVIDWHKTVGCELTAIGGFGHSNDKRADWEGFVKDYNALAPKFAQQGLRIGYHNHSHEFCQFDYDPAKVDSKNTPMQLLVDKLDDAAWFEIDTYWVAHGGGDPAAWIRKCKGRIPAIHVKDMIVTPEREHKMCEVGTGNLNWPAILDACKDAGVQWYLIERDSGDLDPFESLKKSLDNLKAMGLN</sequence>
<name>A0ABV4U074_9BACT</name>